<sequence>MSLLFPALSKEKDGIYQPLPPAWLQAVLVGGAIAVIIALTISRGGAWMSLSVPVGLALGLGLRSALEWRRNGPRGQALVRVAGGALVFHGAGPRGRAEVSLAHLAHLVVYGAAGHRIYRFMLHDGSWREVQPQWRAAAESLVIGFLQELLGDRIVVEAPQTAFAHARGDGPYFGQ</sequence>
<dbReference type="Proteomes" id="UP001200741">
    <property type="component" value="Unassembled WGS sequence"/>
</dbReference>
<protein>
    <submittedName>
        <fullName evidence="2">Uncharacterized protein</fullName>
    </submittedName>
</protein>
<reference evidence="2 3" key="1">
    <citation type="submission" date="2021-12" db="EMBL/GenBank/DDBJ databases">
        <title>Genome seq of P8.</title>
        <authorList>
            <person name="Seo T."/>
        </authorList>
    </citation>
    <scope>NUCLEOTIDE SEQUENCE [LARGE SCALE GENOMIC DNA]</scope>
    <source>
        <strain evidence="2 3">P8</strain>
    </source>
</reference>
<gene>
    <name evidence="2" type="ORF">LXT13_01705</name>
</gene>
<keyword evidence="3" id="KW-1185">Reference proteome</keyword>
<evidence type="ECO:0000313" key="3">
    <source>
        <dbReference type="Proteomes" id="UP001200741"/>
    </source>
</evidence>
<feature type="transmembrane region" description="Helical" evidence="1">
    <location>
        <begin position="21"/>
        <end position="41"/>
    </location>
</feature>
<evidence type="ECO:0000256" key="1">
    <source>
        <dbReference type="SAM" id="Phobius"/>
    </source>
</evidence>
<proteinExistence type="predicted"/>
<organism evidence="2 3">
    <name type="scientific">Pelomonas cellulosilytica</name>
    <dbReference type="NCBI Taxonomy" id="2906762"/>
    <lineage>
        <taxon>Bacteria</taxon>
        <taxon>Pseudomonadati</taxon>
        <taxon>Pseudomonadota</taxon>
        <taxon>Betaproteobacteria</taxon>
        <taxon>Burkholderiales</taxon>
        <taxon>Sphaerotilaceae</taxon>
        <taxon>Roseateles</taxon>
    </lineage>
</organism>
<dbReference type="EMBL" id="JAJTWU010000001">
    <property type="protein sequence ID" value="MCE4553161.1"/>
    <property type="molecule type" value="Genomic_DNA"/>
</dbReference>
<dbReference type="RefSeq" id="WP_233369870.1">
    <property type="nucleotide sequence ID" value="NZ_JAJTWU010000001.1"/>
</dbReference>
<comment type="caution">
    <text evidence="2">The sequence shown here is derived from an EMBL/GenBank/DDBJ whole genome shotgun (WGS) entry which is preliminary data.</text>
</comment>
<keyword evidence="1" id="KW-0472">Membrane</keyword>
<name>A0ABS8XRD7_9BURK</name>
<evidence type="ECO:0000313" key="2">
    <source>
        <dbReference type="EMBL" id="MCE4553161.1"/>
    </source>
</evidence>
<accession>A0ABS8XRD7</accession>
<keyword evidence="1" id="KW-0812">Transmembrane</keyword>
<keyword evidence="1" id="KW-1133">Transmembrane helix</keyword>